<dbReference type="PANTHER" id="PTHR30146">
    <property type="entry name" value="LACI-RELATED TRANSCRIPTIONAL REPRESSOR"/>
    <property type="match status" value="1"/>
</dbReference>
<dbReference type="OrthoDB" id="37081at2"/>
<dbReference type="AlphaFoldDB" id="A0A438LZD0"/>
<keyword evidence="3" id="KW-0804">Transcription</keyword>
<keyword evidence="2" id="KW-0238">DNA-binding</keyword>
<dbReference type="Gene3D" id="3.40.50.2300">
    <property type="match status" value="2"/>
</dbReference>
<proteinExistence type="predicted"/>
<accession>A0A438LZD0</accession>
<dbReference type="EMBL" id="SAUN01000001">
    <property type="protein sequence ID" value="RVX38707.1"/>
    <property type="molecule type" value="Genomic_DNA"/>
</dbReference>
<dbReference type="RefSeq" id="WP_127931306.1">
    <property type="nucleotide sequence ID" value="NZ_SAUN01000001.1"/>
</dbReference>
<reference evidence="5 6" key="1">
    <citation type="submission" date="2019-01" db="EMBL/GenBank/DDBJ databases">
        <title>Sequencing the genomes of 1000 actinobacteria strains.</title>
        <authorList>
            <person name="Klenk H.-P."/>
        </authorList>
    </citation>
    <scope>NUCLEOTIDE SEQUENCE [LARGE SCALE GENOMIC DNA]</scope>
    <source>
        <strain evidence="5 6">DSM 43925</strain>
    </source>
</reference>
<sequence length="362" mass="37657">MTSGPAPKKADGSAATVGDVASAATVGDVAARAGVSRATVSYTFTQPNRVSPDLRRRVLEAADELGYVGNDAARRLRVGHSLALGLLVSNMSNPVYAELAAGAEAEAAAHGRFILVANSDESPARERAYLNFFESQQVSGILAAPVGDVPAELLGLRERGTPFVLVGVAPGPHSYPAISGDNERGGYLAASHLLAQGRRRLVFIGGAHPHVDLRLAGAERAVAEFPEPAALEIIRIQVQTAKVGEAVARTLLRRSATGFPDGIVAGNDLLALGLLHGLIVGGIRVPEDLSLVGYDDIEFADFAIVPLTTIRHPSAALGASAVRILLGMESEQDTKGRFEPELVVRATSLPVAGDDDHPGALS</sequence>
<dbReference type="InterPro" id="IPR046335">
    <property type="entry name" value="LacI/GalR-like_sensor"/>
</dbReference>
<dbReference type="InterPro" id="IPR028082">
    <property type="entry name" value="Peripla_BP_I"/>
</dbReference>
<dbReference type="PROSITE" id="PS50932">
    <property type="entry name" value="HTH_LACI_2"/>
    <property type="match status" value="1"/>
</dbReference>
<dbReference type="SUPFAM" id="SSF47413">
    <property type="entry name" value="lambda repressor-like DNA-binding domains"/>
    <property type="match status" value="1"/>
</dbReference>
<protein>
    <submittedName>
        <fullName evidence="5">LacI family transcriptional regulator</fullName>
    </submittedName>
</protein>
<evidence type="ECO:0000256" key="2">
    <source>
        <dbReference type="ARBA" id="ARBA00023125"/>
    </source>
</evidence>
<dbReference type="SMART" id="SM00354">
    <property type="entry name" value="HTH_LACI"/>
    <property type="match status" value="1"/>
</dbReference>
<dbReference type="Pfam" id="PF00356">
    <property type="entry name" value="LacI"/>
    <property type="match status" value="1"/>
</dbReference>
<evidence type="ECO:0000256" key="3">
    <source>
        <dbReference type="ARBA" id="ARBA00023163"/>
    </source>
</evidence>
<keyword evidence="1" id="KW-0805">Transcription regulation</keyword>
<dbReference type="InterPro" id="IPR000843">
    <property type="entry name" value="HTH_LacI"/>
</dbReference>
<keyword evidence="6" id="KW-1185">Reference proteome</keyword>
<dbReference type="GO" id="GO:0000976">
    <property type="term" value="F:transcription cis-regulatory region binding"/>
    <property type="evidence" value="ECO:0007669"/>
    <property type="project" value="TreeGrafter"/>
</dbReference>
<dbReference type="Gene3D" id="1.10.260.40">
    <property type="entry name" value="lambda repressor-like DNA-binding domains"/>
    <property type="match status" value="1"/>
</dbReference>
<dbReference type="SUPFAM" id="SSF53822">
    <property type="entry name" value="Periplasmic binding protein-like I"/>
    <property type="match status" value="1"/>
</dbReference>
<evidence type="ECO:0000313" key="6">
    <source>
        <dbReference type="Proteomes" id="UP000284824"/>
    </source>
</evidence>
<comment type="caution">
    <text evidence="5">The sequence shown here is derived from an EMBL/GenBank/DDBJ whole genome shotgun (WGS) entry which is preliminary data.</text>
</comment>
<feature type="domain" description="HTH lacI-type" evidence="4">
    <location>
        <begin position="24"/>
        <end position="78"/>
    </location>
</feature>
<dbReference type="CDD" id="cd01392">
    <property type="entry name" value="HTH_LacI"/>
    <property type="match status" value="1"/>
</dbReference>
<dbReference type="Pfam" id="PF13377">
    <property type="entry name" value="Peripla_BP_3"/>
    <property type="match status" value="1"/>
</dbReference>
<evidence type="ECO:0000313" key="5">
    <source>
        <dbReference type="EMBL" id="RVX38707.1"/>
    </source>
</evidence>
<organism evidence="5 6">
    <name type="scientific">Nonomuraea polychroma</name>
    <dbReference type="NCBI Taxonomy" id="46176"/>
    <lineage>
        <taxon>Bacteria</taxon>
        <taxon>Bacillati</taxon>
        <taxon>Actinomycetota</taxon>
        <taxon>Actinomycetes</taxon>
        <taxon>Streptosporangiales</taxon>
        <taxon>Streptosporangiaceae</taxon>
        <taxon>Nonomuraea</taxon>
    </lineage>
</organism>
<gene>
    <name evidence="5" type="ORF">EDD27_1030</name>
</gene>
<dbReference type="GO" id="GO:0003700">
    <property type="term" value="F:DNA-binding transcription factor activity"/>
    <property type="evidence" value="ECO:0007669"/>
    <property type="project" value="TreeGrafter"/>
</dbReference>
<dbReference type="InterPro" id="IPR010982">
    <property type="entry name" value="Lambda_DNA-bd_dom_sf"/>
</dbReference>
<evidence type="ECO:0000259" key="4">
    <source>
        <dbReference type="PROSITE" id="PS50932"/>
    </source>
</evidence>
<dbReference type="PANTHER" id="PTHR30146:SF109">
    <property type="entry name" value="HTH-TYPE TRANSCRIPTIONAL REGULATOR GALS"/>
    <property type="match status" value="1"/>
</dbReference>
<dbReference type="Proteomes" id="UP000284824">
    <property type="component" value="Unassembled WGS sequence"/>
</dbReference>
<name>A0A438LZD0_9ACTN</name>
<evidence type="ECO:0000256" key="1">
    <source>
        <dbReference type="ARBA" id="ARBA00023015"/>
    </source>
</evidence>